<feature type="region of interest" description="Disordered" evidence="1">
    <location>
        <begin position="1"/>
        <end position="27"/>
    </location>
</feature>
<keyword evidence="3" id="KW-1185">Reference proteome</keyword>
<sequence length="75" mass="7858">MTSDGSLSLRLLPGAAGGRDYSRGSSGVRCGAVRWVDGCGPEGEKLGRSPVFQGRGELRDQPRPTRTVKTASAQP</sequence>
<evidence type="ECO:0000313" key="3">
    <source>
        <dbReference type="Proteomes" id="UP000516444"/>
    </source>
</evidence>
<dbReference type="EMBL" id="AP023440">
    <property type="protein sequence ID" value="BCL30753.1"/>
    <property type="molecule type" value="Genomic_DNA"/>
</dbReference>
<evidence type="ECO:0000256" key="1">
    <source>
        <dbReference type="SAM" id="MobiDB-lite"/>
    </source>
</evidence>
<dbReference type="Proteomes" id="UP000516444">
    <property type="component" value="Chromosome"/>
</dbReference>
<dbReference type="AlphaFoldDB" id="A0A7G1P4M0"/>
<dbReference type="KEGG" id="sgm:GCM10017557_56120"/>
<organism evidence="2 3">
    <name type="scientific">Streptomyces aurantiacus</name>
    <dbReference type="NCBI Taxonomy" id="47760"/>
    <lineage>
        <taxon>Bacteria</taxon>
        <taxon>Bacillati</taxon>
        <taxon>Actinomycetota</taxon>
        <taxon>Actinomycetes</taxon>
        <taxon>Kitasatosporales</taxon>
        <taxon>Streptomycetaceae</taxon>
        <taxon>Streptomyces</taxon>
        <taxon>Streptomyces aurantiacus group</taxon>
    </lineage>
</organism>
<name>A0A7G1P4M0_9ACTN</name>
<feature type="region of interest" description="Disordered" evidence="1">
    <location>
        <begin position="41"/>
        <end position="75"/>
    </location>
</feature>
<evidence type="ECO:0000313" key="2">
    <source>
        <dbReference type="EMBL" id="BCL30753.1"/>
    </source>
</evidence>
<reference evidence="2 3" key="1">
    <citation type="journal article" date="2014" name="Int. J. Syst. Evol. Microbiol.">
        <title>Complete genome sequence of Corynebacterium casei LMG S-19264T (=DSM 44701T), isolated from a smear-ripened cheese.</title>
        <authorList>
            <consortium name="US DOE Joint Genome Institute (JGI-PGF)"/>
            <person name="Walter F."/>
            <person name="Albersmeier A."/>
            <person name="Kalinowski J."/>
            <person name="Ruckert C."/>
        </authorList>
    </citation>
    <scope>NUCLEOTIDE SEQUENCE [LARGE SCALE GENOMIC DNA]</scope>
    <source>
        <strain evidence="2 3">JCM 4677</strain>
    </source>
</reference>
<protein>
    <submittedName>
        <fullName evidence="2">Uncharacterized protein</fullName>
    </submittedName>
</protein>
<gene>
    <name evidence="2" type="ORF">GCM10017557_56120</name>
</gene>
<accession>A0A7G1P4M0</accession>
<proteinExistence type="predicted"/>